<dbReference type="GO" id="GO:0003882">
    <property type="term" value="F:CDP-diacylglycerol-serine O-phosphatidyltransferase activity"/>
    <property type="evidence" value="ECO:0007669"/>
    <property type="project" value="UniProtKB-EC"/>
</dbReference>
<evidence type="ECO:0000256" key="15">
    <source>
        <dbReference type="ARBA" id="ARBA00032361"/>
    </source>
</evidence>
<name>H8KUD6_SOLCM</name>
<evidence type="ECO:0000256" key="9">
    <source>
        <dbReference type="ARBA" id="ARBA00022692"/>
    </source>
</evidence>
<keyword evidence="8 16" id="KW-0808">Transferase</keyword>
<comment type="similarity">
    <text evidence="4 16">Belongs to the CDP-alcohol phosphatidyltransferase class-I family.</text>
</comment>
<dbReference type="AlphaFoldDB" id="H8KUD6"/>
<feature type="transmembrane region" description="Helical" evidence="17">
    <location>
        <begin position="70"/>
        <end position="92"/>
    </location>
</feature>
<dbReference type="OrthoDB" id="9777147at2"/>
<evidence type="ECO:0000256" key="5">
    <source>
        <dbReference type="ARBA" id="ARBA00013174"/>
    </source>
</evidence>
<dbReference type="HOGENOM" id="CLU_049944_3_0_10"/>
<dbReference type="InterPro" id="IPR043130">
    <property type="entry name" value="CDP-OH_PTrfase_TM_dom"/>
</dbReference>
<keyword evidence="9 17" id="KW-0812">Transmembrane</keyword>
<dbReference type="GO" id="GO:0008654">
    <property type="term" value="P:phospholipid biosynthetic process"/>
    <property type="evidence" value="ECO:0007669"/>
    <property type="project" value="UniProtKB-KW"/>
</dbReference>
<feature type="transmembrane region" description="Helical" evidence="17">
    <location>
        <begin position="197"/>
        <end position="225"/>
    </location>
</feature>
<dbReference type="STRING" id="929556.Solca_2259"/>
<gene>
    <name evidence="18" type="ordered locus">Solca_2259</name>
</gene>
<dbReference type="eggNOG" id="COG1183">
    <property type="taxonomic scope" value="Bacteria"/>
</dbReference>
<evidence type="ECO:0000313" key="19">
    <source>
        <dbReference type="Proteomes" id="UP000007590"/>
    </source>
</evidence>
<comment type="subcellular location">
    <subcellularLocation>
        <location evidence="3">Endomembrane system</location>
    </subcellularLocation>
    <subcellularLocation>
        <location evidence="2">Membrane</location>
        <topology evidence="2">Multi-pass membrane protein</topology>
    </subcellularLocation>
</comment>
<evidence type="ECO:0000256" key="16">
    <source>
        <dbReference type="RuleBase" id="RU003750"/>
    </source>
</evidence>
<organism evidence="18 19">
    <name type="scientific">Solitalea canadensis (strain ATCC 29591 / DSM 3403 / JCM 21819 / LMG 8368 / NBRC 15130 / NCIMB 12057 / USAM 9D)</name>
    <name type="common">Flexibacter canadensis</name>
    <dbReference type="NCBI Taxonomy" id="929556"/>
    <lineage>
        <taxon>Bacteria</taxon>
        <taxon>Pseudomonadati</taxon>
        <taxon>Bacteroidota</taxon>
        <taxon>Sphingobacteriia</taxon>
        <taxon>Sphingobacteriales</taxon>
        <taxon>Sphingobacteriaceae</taxon>
        <taxon>Solitalea</taxon>
    </lineage>
</organism>
<evidence type="ECO:0000313" key="18">
    <source>
        <dbReference type="EMBL" id="AFD07301.1"/>
    </source>
</evidence>
<evidence type="ECO:0000256" key="4">
    <source>
        <dbReference type="ARBA" id="ARBA00010441"/>
    </source>
</evidence>
<dbReference type="GO" id="GO:0016020">
    <property type="term" value="C:membrane"/>
    <property type="evidence" value="ECO:0007669"/>
    <property type="project" value="UniProtKB-SubCell"/>
</dbReference>
<dbReference type="GO" id="GO:0012505">
    <property type="term" value="C:endomembrane system"/>
    <property type="evidence" value="ECO:0007669"/>
    <property type="project" value="UniProtKB-SubCell"/>
</dbReference>
<keyword evidence="10 17" id="KW-1133">Transmembrane helix</keyword>
<dbReference type="PROSITE" id="PS51257">
    <property type="entry name" value="PROKAR_LIPOPROTEIN"/>
    <property type="match status" value="1"/>
</dbReference>
<dbReference type="InterPro" id="IPR004533">
    <property type="entry name" value="CDP-diaglyc--ser_O-PTrfase"/>
</dbReference>
<keyword evidence="13" id="KW-0594">Phospholipid biosynthesis</keyword>
<keyword evidence="11" id="KW-0443">Lipid metabolism</keyword>
<dbReference type="EMBL" id="CP003349">
    <property type="protein sequence ID" value="AFD07301.1"/>
    <property type="molecule type" value="Genomic_DNA"/>
</dbReference>
<evidence type="ECO:0000256" key="7">
    <source>
        <dbReference type="ARBA" id="ARBA00022516"/>
    </source>
</evidence>
<evidence type="ECO:0000256" key="2">
    <source>
        <dbReference type="ARBA" id="ARBA00004141"/>
    </source>
</evidence>
<evidence type="ECO:0000256" key="14">
    <source>
        <dbReference type="ARBA" id="ARBA00023264"/>
    </source>
</evidence>
<comment type="catalytic activity">
    <reaction evidence="1">
        <text>a CDP-1,2-diacyl-sn-glycerol + L-serine = a 1,2-diacyl-sn-glycero-3-phospho-L-serine + CMP + H(+)</text>
        <dbReference type="Rhea" id="RHEA:16913"/>
        <dbReference type="ChEBI" id="CHEBI:15378"/>
        <dbReference type="ChEBI" id="CHEBI:33384"/>
        <dbReference type="ChEBI" id="CHEBI:57262"/>
        <dbReference type="ChEBI" id="CHEBI:58332"/>
        <dbReference type="ChEBI" id="CHEBI:60377"/>
        <dbReference type="EC" id="2.7.8.8"/>
    </reaction>
</comment>
<dbReference type="NCBIfam" id="TIGR00473">
    <property type="entry name" value="pssA"/>
    <property type="match status" value="1"/>
</dbReference>
<feature type="transmembrane region" description="Helical" evidence="17">
    <location>
        <begin position="161"/>
        <end position="185"/>
    </location>
</feature>
<accession>H8KUD6</accession>
<reference evidence="18" key="1">
    <citation type="submission" date="2012-02" db="EMBL/GenBank/DDBJ databases">
        <title>The complete genome of Solitalea canadensis DSM 3403.</title>
        <authorList>
            <consortium name="US DOE Joint Genome Institute (JGI-PGF)"/>
            <person name="Lucas S."/>
            <person name="Copeland A."/>
            <person name="Lapidus A."/>
            <person name="Glavina del Rio T."/>
            <person name="Dalin E."/>
            <person name="Tice H."/>
            <person name="Bruce D."/>
            <person name="Goodwin L."/>
            <person name="Pitluck S."/>
            <person name="Peters L."/>
            <person name="Ovchinnikova G."/>
            <person name="Lu M."/>
            <person name="Kyrpides N."/>
            <person name="Mavromatis K."/>
            <person name="Ivanova N."/>
            <person name="Brettin T."/>
            <person name="Detter J.C."/>
            <person name="Han C."/>
            <person name="Larimer F."/>
            <person name="Land M."/>
            <person name="Hauser L."/>
            <person name="Markowitz V."/>
            <person name="Cheng J.-F."/>
            <person name="Hugenholtz P."/>
            <person name="Woyke T."/>
            <person name="Wu D."/>
            <person name="Spring S."/>
            <person name="Schroeder M."/>
            <person name="Kopitz M."/>
            <person name="Brambilla E."/>
            <person name="Klenk H.-P."/>
            <person name="Eisen J.A."/>
        </authorList>
    </citation>
    <scope>NUCLEOTIDE SEQUENCE</scope>
    <source>
        <strain evidence="18">DSM 3403</strain>
    </source>
</reference>
<evidence type="ECO:0000256" key="3">
    <source>
        <dbReference type="ARBA" id="ARBA00004308"/>
    </source>
</evidence>
<evidence type="ECO:0000256" key="12">
    <source>
        <dbReference type="ARBA" id="ARBA00023136"/>
    </source>
</evidence>
<dbReference type="Gene3D" id="1.20.120.1760">
    <property type="match status" value="1"/>
</dbReference>
<evidence type="ECO:0000256" key="8">
    <source>
        <dbReference type="ARBA" id="ARBA00022679"/>
    </source>
</evidence>
<keyword evidence="7" id="KW-0444">Lipid biosynthesis</keyword>
<evidence type="ECO:0000256" key="6">
    <source>
        <dbReference type="ARBA" id="ARBA00017171"/>
    </source>
</evidence>
<evidence type="ECO:0000256" key="13">
    <source>
        <dbReference type="ARBA" id="ARBA00023209"/>
    </source>
</evidence>
<dbReference type="PROSITE" id="PS00379">
    <property type="entry name" value="CDP_ALCOHOL_P_TRANSF"/>
    <property type="match status" value="1"/>
</dbReference>
<keyword evidence="14" id="KW-1208">Phospholipid metabolism</keyword>
<evidence type="ECO:0000256" key="17">
    <source>
        <dbReference type="SAM" id="Phobius"/>
    </source>
</evidence>
<keyword evidence="19" id="KW-1185">Reference proteome</keyword>
<dbReference type="InterPro" id="IPR000462">
    <property type="entry name" value="CDP-OH_P_trans"/>
</dbReference>
<proteinExistence type="inferred from homology"/>
<dbReference type="RefSeq" id="WP_014680528.1">
    <property type="nucleotide sequence ID" value="NC_017770.1"/>
</dbReference>
<dbReference type="Proteomes" id="UP000007590">
    <property type="component" value="Chromosome"/>
</dbReference>
<dbReference type="InterPro" id="IPR048254">
    <property type="entry name" value="CDP_ALCOHOL_P_TRANSF_CS"/>
</dbReference>
<dbReference type="Pfam" id="PF01066">
    <property type="entry name" value="CDP-OH_P_transf"/>
    <property type="match status" value="1"/>
</dbReference>
<dbReference type="KEGG" id="scn:Solca_2259"/>
<feature type="transmembrane region" description="Helical" evidence="17">
    <location>
        <begin position="98"/>
        <end position="115"/>
    </location>
</feature>
<protein>
    <recommendedName>
        <fullName evidence="6">CDP-diacylglycerol--serine O-phosphatidyltransferase</fullName>
        <ecNumber evidence="5">2.7.8.8</ecNumber>
    </recommendedName>
    <alternativeName>
        <fullName evidence="15">Phosphatidylserine synthase</fullName>
    </alternativeName>
</protein>
<feature type="transmembrane region" description="Helical" evidence="17">
    <location>
        <begin position="127"/>
        <end position="146"/>
    </location>
</feature>
<evidence type="ECO:0000256" key="10">
    <source>
        <dbReference type="ARBA" id="ARBA00022989"/>
    </source>
</evidence>
<feature type="transmembrane region" description="Helical" evidence="17">
    <location>
        <begin position="36"/>
        <end position="58"/>
    </location>
</feature>
<dbReference type="EC" id="2.7.8.8" evidence="5"/>
<keyword evidence="12 17" id="KW-0472">Membrane</keyword>
<evidence type="ECO:0000256" key="1">
    <source>
        <dbReference type="ARBA" id="ARBA00000287"/>
    </source>
</evidence>
<sequence>MKKHIPNFITCLNLFSGCIAAVYGINAVEISDLKVVTYLMLLAAFFDFIDGFAARLLNAPSIIGKELDSLADMVSFGFVPGVILFTILKHSLAPDYQYLAYSGFIVTIFSALRLAKFNVDERQTDRFIGVPTPINALFIGSFAFILDSYPIINWVLEHPPFFIFLLIIIQSYLLVCELPLIALKFKSFDWQSNKLRYILIISSMVFIILFKFAAVPLILLIYILLSLVEYKVSPE</sequence>
<evidence type="ECO:0000256" key="11">
    <source>
        <dbReference type="ARBA" id="ARBA00023098"/>
    </source>
</evidence>